<dbReference type="InterPro" id="IPR002549">
    <property type="entry name" value="AI-2E-like"/>
</dbReference>
<feature type="transmembrane region" description="Helical" evidence="7">
    <location>
        <begin position="344"/>
        <end position="361"/>
    </location>
</feature>
<gene>
    <name evidence="8" type="ORF">SMD27_17155</name>
</gene>
<evidence type="ECO:0000256" key="1">
    <source>
        <dbReference type="ARBA" id="ARBA00004141"/>
    </source>
</evidence>
<comment type="subcellular location">
    <subcellularLocation>
        <location evidence="1">Membrane</location>
        <topology evidence="1">Multi-pass membrane protein</topology>
    </subcellularLocation>
</comment>
<name>A0ABU5EDZ3_9PROT</name>
<dbReference type="PANTHER" id="PTHR21716">
    <property type="entry name" value="TRANSMEMBRANE PROTEIN"/>
    <property type="match status" value="1"/>
</dbReference>
<feature type="transmembrane region" description="Helical" evidence="7">
    <location>
        <begin position="281"/>
        <end position="304"/>
    </location>
</feature>
<evidence type="ECO:0000256" key="2">
    <source>
        <dbReference type="ARBA" id="ARBA00009773"/>
    </source>
</evidence>
<keyword evidence="3 7" id="KW-0812">Transmembrane</keyword>
<evidence type="ECO:0000313" key="8">
    <source>
        <dbReference type="EMBL" id="MDY0884575.1"/>
    </source>
</evidence>
<keyword evidence="4 7" id="KW-1133">Transmembrane helix</keyword>
<proteinExistence type="inferred from homology"/>
<evidence type="ECO:0000256" key="4">
    <source>
        <dbReference type="ARBA" id="ARBA00022989"/>
    </source>
</evidence>
<feature type="region of interest" description="Disordered" evidence="6">
    <location>
        <begin position="1"/>
        <end position="43"/>
    </location>
</feature>
<dbReference type="RefSeq" id="WP_320509648.1">
    <property type="nucleotide sequence ID" value="NZ_JAXCLW010000005.1"/>
</dbReference>
<evidence type="ECO:0000256" key="6">
    <source>
        <dbReference type="SAM" id="MobiDB-lite"/>
    </source>
</evidence>
<evidence type="ECO:0000256" key="3">
    <source>
        <dbReference type="ARBA" id="ARBA00022692"/>
    </source>
</evidence>
<evidence type="ECO:0000313" key="9">
    <source>
        <dbReference type="Proteomes" id="UP001279642"/>
    </source>
</evidence>
<protein>
    <submittedName>
        <fullName evidence="8">AI-2E family transporter</fullName>
    </submittedName>
</protein>
<comment type="similarity">
    <text evidence="2">Belongs to the autoinducer-2 exporter (AI-2E) (TC 2.A.86) family.</text>
</comment>
<dbReference type="EMBL" id="JAXCLW010000005">
    <property type="protein sequence ID" value="MDY0884575.1"/>
    <property type="molecule type" value="Genomic_DNA"/>
</dbReference>
<evidence type="ECO:0000256" key="7">
    <source>
        <dbReference type="SAM" id="Phobius"/>
    </source>
</evidence>
<keyword evidence="9" id="KW-1185">Reference proteome</keyword>
<feature type="transmembrane region" description="Helical" evidence="7">
    <location>
        <begin position="310"/>
        <end position="337"/>
    </location>
</feature>
<feature type="transmembrane region" description="Helical" evidence="7">
    <location>
        <begin position="223"/>
        <end position="246"/>
    </location>
</feature>
<keyword evidence="5 7" id="KW-0472">Membrane</keyword>
<organism evidence="8 9">
    <name type="scientific">Dongia soli</name>
    <dbReference type="NCBI Taxonomy" id="600628"/>
    <lineage>
        <taxon>Bacteria</taxon>
        <taxon>Pseudomonadati</taxon>
        <taxon>Pseudomonadota</taxon>
        <taxon>Alphaproteobacteria</taxon>
        <taxon>Rhodospirillales</taxon>
        <taxon>Dongiaceae</taxon>
        <taxon>Dongia</taxon>
    </lineage>
</organism>
<dbReference type="PANTHER" id="PTHR21716:SF16">
    <property type="entry name" value="BLL1467 PROTEIN"/>
    <property type="match status" value="1"/>
</dbReference>
<dbReference type="Pfam" id="PF01594">
    <property type="entry name" value="AI-2E_transport"/>
    <property type="match status" value="2"/>
</dbReference>
<feature type="transmembrane region" description="Helical" evidence="7">
    <location>
        <begin position="60"/>
        <end position="87"/>
    </location>
</feature>
<dbReference type="Proteomes" id="UP001279642">
    <property type="component" value="Unassembled WGS sequence"/>
</dbReference>
<feature type="transmembrane region" description="Helical" evidence="7">
    <location>
        <begin position="107"/>
        <end position="127"/>
    </location>
</feature>
<feature type="transmembrane region" description="Helical" evidence="7">
    <location>
        <begin position="381"/>
        <end position="408"/>
    </location>
</feature>
<reference evidence="8 9" key="1">
    <citation type="journal article" date="2016" name="Antonie Van Leeuwenhoek">
        <title>Dongia soli sp. nov., isolated from soil from Dokdo, Korea.</title>
        <authorList>
            <person name="Kim D.U."/>
            <person name="Lee H."/>
            <person name="Kim H."/>
            <person name="Kim S.G."/>
            <person name="Ka J.O."/>
        </authorList>
    </citation>
    <scope>NUCLEOTIDE SEQUENCE [LARGE SCALE GENOMIC DNA]</scope>
    <source>
        <strain evidence="8 9">D78</strain>
    </source>
</reference>
<evidence type="ECO:0000256" key="5">
    <source>
        <dbReference type="ARBA" id="ARBA00023136"/>
    </source>
</evidence>
<sequence>MSVPSKSPAPAKPASSPKSVSPRRNSPGNGEEGTSAGGASAADTPATITFPEDFRLIVQLGLLILALLAAMYVAAEVILPIVLAFVLKLLLQPAMRGFERLHVPRPLAALLVLSVFFGAILGVGTALSTPGAAWLEHLPQAVSKLEERLSYLREPLGAMRNFLRRAEELTQVGPADPSPVVSPSLAGSSENLSVGAAAVPPPAPPAPAPSAMSSESGALLHQIFMGTWSFAAGFATTILMLFFLLISGDTFLRRLVEILPSFSNKRQVVDISQQIERDISIYLMTITIMNALVGTATGLMMWTFGTGDPILWGAVAFLLNYIPVIGPLFGVGLFLLVGLLGINTVWQAILPAACYLMIHLIEGQIVTPLILARRFTLNPVLVIMTLVFWFWMWGVVGAVLSIPMLAIAKIICDRIRPLAALGHFLSG</sequence>
<comment type="caution">
    <text evidence="8">The sequence shown here is derived from an EMBL/GenBank/DDBJ whole genome shotgun (WGS) entry which is preliminary data.</text>
</comment>
<accession>A0ABU5EDZ3</accession>